<evidence type="ECO:0000313" key="1">
    <source>
        <dbReference type="EMBL" id="QHN39809.1"/>
    </source>
</evidence>
<gene>
    <name evidence="1" type="ORF">GII30_12095</name>
</gene>
<accession>A0A857MEQ2</accession>
<sequence length="258" mass="27197">MTGTEPLLTPSWPACAVGAWAAAWKAGLCSPDDVIDMFGRDGYVIDDSTGRLDGATATSLLPVIRAANALSVRLPGPGDPQGLPPGPATTAAFEAGEVLLIDDPAGTLALIPREHDGLIRWTIHEYTGTLPTQPSDSAAELEYELRQAVSEAAGLLSAAGPRLRATPADLRTELRDLTERLRVDVPPHDDTRVSRMLDSAAQIEAIVTIAHSSGAAFGDTAGAHNSGDTELRRLATLTRRARATAVNQLISRQLADVR</sequence>
<protein>
    <submittedName>
        <fullName evidence="1">Uncharacterized protein</fullName>
    </submittedName>
</protein>
<organism evidence="1">
    <name type="scientific">Gordonia amarae</name>
    <dbReference type="NCBI Taxonomy" id="36821"/>
    <lineage>
        <taxon>Bacteria</taxon>
        <taxon>Bacillati</taxon>
        <taxon>Actinomycetota</taxon>
        <taxon>Actinomycetes</taxon>
        <taxon>Mycobacteriales</taxon>
        <taxon>Gordoniaceae</taxon>
        <taxon>Gordonia</taxon>
    </lineage>
</organism>
<dbReference type="AlphaFoldDB" id="A0A857MEQ2"/>
<name>A0A857MEQ2_9ACTN</name>
<reference evidence="1" key="1">
    <citation type="journal article" date="2021" name="Nat. Microbiol.">
        <title>Cocultivation of an ultrasmall environmental parasitic bacterium with lytic ability against bacteria associated with wastewater foams.</title>
        <authorList>
            <person name="Batinovic S."/>
            <person name="Rose J.J.A."/>
            <person name="Ratcliffe J."/>
            <person name="Seviour R.J."/>
            <person name="Petrovski S."/>
        </authorList>
    </citation>
    <scope>NUCLEOTIDE SEQUENCE</scope>
    <source>
        <strain evidence="1">CON44</strain>
    </source>
</reference>
<proteinExistence type="predicted"/>
<dbReference type="EMBL" id="CP045810">
    <property type="protein sequence ID" value="QHN39809.1"/>
    <property type="molecule type" value="Genomic_DNA"/>
</dbReference>
<dbReference type="RefSeq" id="WP_005181651.1">
    <property type="nucleotide sequence ID" value="NZ_CP045804.1"/>
</dbReference>